<proteinExistence type="predicted"/>
<name>A0ABS6LYQ8_9GAMM</name>
<keyword evidence="2" id="KW-1185">Reference proteome</keyword>
<comment type="caution">
    <text evidence="1">The sequence shown here is derived from an EMBL/GenBank/DDBJ whole genome shotgun (WGS) entry which is preliminary data.</text>
</comment>
<protein>
    <submittedName>
        <fullName evidence="1">Uncharacterized protein</fullName>
    </submittedName>
</protein>
<dbReference type="EMBL" id="JAFMOW010000066">
    <property type="protein sequence ID" value="MBU9857121.1"/>
    <property type="molecule type" value="Genomic_DNA"/>
</dbReference>
<organism evidence="1 2">
    <name type="scientific">Rahnella bonaserana</name>
    <dbReference type="NCBI Taxonomy" id="2816248"/>
    <lineage>
        <taxon>Bacteria</taxon>
        <taxon>Pseudomonadati</taxon>
        <taxon>Pseudomonadota</taxon>
        <taxon>Gammaproteobacteria</taxon>
        <taxon>Enterobacterales</taxon>
        <taxon>Yersiniaceae</taxon>
        <taxon>Rahnella</taxon>
    </lineage>
</organism>
<accession>A0ABS6LYQ8</accession>
<evidence type="ECO:0000313" key="2">
    <source>
        <dbReference type="Proteomes" id="UP000734343"/>
    </source>
</evidence>
<gene>
    <name evidence="1" type="ORF">J1778_17760</name>
</gene>
<dbReference type="Proteomes" id="UP000734343">
    <property type="component" value="Unassembled WGS sequence"/>
</dbReference>
<reference evidence="1 2" key="1">
    <citation type="submission" date="2021-03" db="EMBL/GenBank/DDBJ databases">
        <title>Five novel Rahnella species.</title>
        <authorList>
            <person name="Brady C."/>
            <person name="Asselin J."/>
            <person name="Beer S."/>
            <person name="Bruberg M.B."/>
            <person name="Crampton B."/>
            <person name="Venter S."/>
            <person name="Arnold D."/>
            <person name="Denman S."/>
        </authorList>
    </citation>
    <scope>NUCLEOTIDE SEQUENCE [LARGE SCALE GENOMIC DNA]</scope>
    <source>
        <strain evidence="1 2">H11b</strain>
    </source>
</reference>
<sequence length="98" mass="10966">MRTAETKKPPEGGFFVLVRLAAFPAGFVTDVTQAQPSQNIVCFLNNFVKLADNKSMIVAALYAVLANGHRFQKRMSNDRQRRRNPVLVFTEISPVVLT</sequence>
<evidence type="ECO:0000313" key="1">
    <source>
        <dbReference type="EMBL" id="MBU9857121.1"/>
    </source>
</evidence>